<reference evidence="1 2" key="1">
    <citation type="submission" date="2016-10" db="EMBL/GenBank/DDBJ databases">
        <authorList>
            <person name="Cai Z."/>
        </authorList>
    </citation>
    <scope>NUCLEOTIDE SEQUENCE [LARGE SCALE GENOMIC DNA]</scope>
</reference>
<organism evidence="1 2">
    <name type="scientific">Tetradesmus obliquus</name>
    <name type="common">Green alga</name>
    <name type="synonym">Acutodesmus obliquus</name>
    <dbReference type="NCBI Taxonomy" id="3088"/>
    <lineage>
        <taxon>Eukaryota</taxon>
        <taxon>Viridiplantae</taxon>
        <taxon>Chlorophyta</taxon>
        <taxon>core chlorophytes</taxon>
        <taxon>Chlorophyceae</taxon>
        <taxon>CS clade</taxon>
        <taxon>Sphaeropleales</taxon>
        <taxon>Scenedesmaceae</taxon>
        <taxon>Tetradesmus</taxon>
    </lineage>
</organism>
<keyword evidence="2" id="KW-1185">Reference proteome</keyword>
<protein>
    <submittedName>
        <fullName evidence="1">Uncharacterized protein</fullName>
    </submittedName>
</protein>
<name>A0A383V9A9_TETOB</name>
<accession>A0A383V9A9</accession>
<sequence>MYTGEQGHEVAQAIFADDACDPLAIAAICSSNKELRLDLLKLLQKQPLKQAAVLLAGVKEAMRAATASLQERYSQPIWRYLDKVLPKDVADQLLLCPSIISSLVRIPNFLLQLAEGLCKRGLGVRYHDILAAARGAGRVEGVEVWVQAQVGELGITENEAAAARLGITENEAAAARKLICQSIAPGPDTLPDGAMFKLAMLGLNSSNTATVAAAASMLLQLPRLPAAEVVELLYTAIQRHAANNALKHMSAAMHHVQQPWQLSGDQLLPVLQHAVAVHTQPSKYAQPVFRYLGDLNRALPVSSISADSVAGLLHTALEVGSDIHCFDWLSGLPTFPDIGRSQLIDLVQAALMASDSGVDVLSTLSHAQAFRQLNPQAVTSILTSTITAVAAAATADTKWLTITINRLCYSMRNADVAAARVMQSCSGCCHR</sequence>
<gene>
    <name evidence="1" type="ORF">BQ4739_LOCUS2766</name>
</gene>
<evidence type="ECO:0000313" key="1">
    <source>
        <dbReference type="EMBL" id="SZX62158.1"/>
    </source>
</evidence>
<dbReference type="EMBL" id="FNXT01000209">
    <property type="protein sequence ID" value="SZX62158.1"/>
    <property type="molecule type" value="Genomic_DNA"/>
</dbReference>
<dbReference type="AlphaFoldDB" id="A0A383V9A9"/>
<evidence type="ECO:0000313" key="2">
    <source>
        <dbReference type="Proteomes" id="UP000256970"/>
    </source>
</evidence>
<proteinExistence type="predicted"/>
<dbReference type="Proteomes" id="UP000256970">
    <property type="component" value="Unassembled WGS sequence"/>
</dbReference>